<dbReference type="EMBL" id="UINC01105778">
    <property type="protein sequence ID" value="SVC69977.1"/>
    <property type="molecule type" value="Genomic_DNA"/>
</dbReference>
<dbReference type="PANTHER" id="PTHR43575">
    <property type="entry name" value="PROTEIN ABCI7, CHLOROPLASTIC"/>
    <property type="match status" value="1"/>
</dbReference>
<dbReference type="Pfam" id="PF01458">
    <property type="entry name" value="SUFBD_core"/>
    <property type="match status" value="1"/>
</dbReference>
<dbReference type="InterPro" id="IPR045595">
    <property type="entry name" value="SufBD_N"/>
</dbReference>
<dbReference type="InterPro" id="IPR000825">
    <property type="entry name" value="SUF_FeS_clus_asmbl_SufBD_core"/>
</dbReference>
<sequence length="338" mass="37993">MSSVIEESKNGAESAVLALHKQFLDSDQPSADLLPFNKKALDRFETLKFPHRKHEMYTFVNTKSLVGTSFSLKTENSVQKSFIEQHIYAGCERSHLTFMDGVLCPELSDATALGTDVKIGSLVEAIKSESFKKTLEESIKQENDVFASINSAFMKQGVMIRVDRDKQIEFPLQILNVSSGSKGGPVMTVPRVYVHLEPLSELKLIIKYVGDGENYFMNSVQDIVIEDNATLTHVQIEADSTDAWHFSKNRVYLKRDSKYLGYQTTNGTQLVRNHNEVWLSEPGAEVELSGVSVLEEDEQSHQIIRVHHEVGNCTSHQHFKNIINDRARASFDGTVVVN</sequence>
<dbReference type="Pfam" id="PF19295">
    <property type="entry name" value="SufBD_N"/>
    <property type="match status" value="1"/>
</dbReference>
<dbReference type="AlphaFoldDB" id="A0A382PAV6"/>
<feature type="non-terminal residue" evidence="3">
    <location>
        <position position="1"/>
    </location>
</feature>
<dbReference type="InterPro" id="IPR037284">
    <property type="entry name" value="SUF_FeS_clus_asmbl_SufBD_sf"/>
</dbReference>
<feature type="domain" description="SUF system FeS cluster assembly SufBD core" evidence="1">
    <location>
        <begin position="186"/>
        <end position="337"/>
    </location>
</feature>
<dbReference type="PANTHER" id="PTHR43575:SF1">
    <property type="entry name" value="PROTEIN ABCI7, CHLOROPLASTIC"/>
    <property type="match status" value="1"/>
</dbReference>
<dbReference type="InterPro" id="IPR055346">
    <property type="entry name" value="Fe-S_cluster_assembly_SufBD"/>
</dbReference>
<evidence type="ECO:0000313" key="3">
    <source>
        <dbReference type="EMBL" id="SVC69977.1"/>
    </source>
</evidence>
<evidence type="ECO:0008006" key="4">
    <source>
        <dbReference type="Google" id="ProtNLM"/>
    </source>
</evidence>
<reference evidence="3" key="1">
    <citation type="submission" date="2018-05" db="EMBL/GenBank/DDBJ databases">
        <authorList>
            <person name="Lanie J.A."/>
            <person name="Ng W.-L."/>
            <person name="Kazmierczak K.M."/>
            <person name="Andrzejewski T.M."/>
            <person name="Davidsen T.M."/>
            <person name="Wayne K.J."/>
            <person name="Tettelin H."/>
            <person name="Glass J.I."/>
            <person name="Rusch D."/>
            <person name="Podicherti R."/>
            <person name="Tsui H.-C.T."/>
            <person name="Winkler M.E."/>
        </authorList>
    </citation>
    <scope>NUCLEOTIDE SEQUENCE</scope>
</reference>
<proteinExistence type="predicted"/>
<organism evidence="3">
    <name type="scientific">marine metagenome</name>
    <dbReference type="NCBI Taxonomy" id="408172"/>
    <lineage>
        <taxon>unclassified sequences</taxon>
        <taxon>metagenomes</taxon>
        <taxon>ecological metagenomes</taxon>
    </lineage>
</organism>
<dbReference type="GO" id="GO:0016226">
    <property type="term" value="P:iron-sulfur cluster assembly"/>
    <property type="evidence" value="ECO:0007669"/>
    <property type="project" value="InterPro"/>
</dbReference>
<dbReference type="SUPFAM" id="SSF101960">
    <property type="entry name" value="Stabilizer of iron transporter SufD"/>
    <property type="match status" value="1"/>
</dbReference>
<feature type="non-terminal residue" evidence="3">
    <location>
        <position position="338"/>
    </location>
</feature>
<feature type="domain" description="SUF system FeS cluster assembly SufBD N-terminal" evidence="2">
    <location>
        <begin position="37"/>
        <end position="174"/>
    </location>
</feature>
<protein>
    <recommendedName>
        <fullName evidence="4">FeS assembly protein SufD</fullName>
    </recommendedName>
</protein>
<gene>
    <name evidence="3" type="ORF">METZ01_LOCUS322831</name>
</gene>
<name>A0A382PAV6_9ZZZZ</name>
<accession>A0A382PAV6</accession>
<evidence type="ECO:0000259" key="2">
    <source>
        <dbReference type="Pfam" id="PF19295"/>
    </source>
</evidence>
<evidence type="ECO:0000259" key="1">
    <source>
        <dbReference type="Pfam" id="PF01458"/>
    </source>
</evidence>